<evidence type="ECO:0000313" key="3">
    <source>
        <dbReference type="Proteomes" id="UP001500888"/>
    </source>
</evidence>
<evidence type="ECO:0000259" key="1">
    <source>
        <dbReference type="PROSITE" id="PS50943"/>
    </source>
</evidence>
<dbReference type="Gene3D" id="1.10.260.40">
    <property type="entry name" value="lambda repressor-like DNA-binding domains"/>
    <property type="match status" value="1"/>
</dbReference>
<accession>A0ABP7HRK5</accession>
<dbReference type="SUPFAM" id="SSF47413">
    <property type="entry name" value="lambda repressor-like DNA-binding domains"/>
    <property type="match status" value="1"/>
</dbReference>
<keyword evidence="3" id="KW-1185">Reference proteome</keyword>
<name>A0ABP7HRK5_9ACTN</name>
<dbReference type="Proteomes" id="UP001500888">
    <property type="component" value="Unassembled WGS sequence"/>
</dbReference>
<dbReference type="CDD" id="cd00093">
    <property type="entry name" value="HTH_XRE"/>
    <property type="match status" value="1"/>
</dbReference>
<dbReference type="Pfam" id="PF13560">
    <property type="entry name" value="HTH_31"/>
    <property type="match status" value="1"/>
</dbReference>
<comment type="caution">
    <text evidence="2">The sequence shown here is derived from an EMBL/GenBank/DDBJ whole genome shotgun (WGS) entry which is preliminary data.</text>
</comment>
<gene>
    <name evidence="2" type="ORF">GCM10022226_20030</name>
</gene>
<evidence type="ECO:0000313" key="2">
    <source>
        <dbReference type="EMBL" id="GAA3800428.1"/>
    </source>
</evidence>
<dbReference type="InterPro" id="IPR001387">
    <property type="entry name" value="Cro/C1-type_HTH"/>
</dbReference>
<proteinExistence type="predicted"/>
<dbReference type="PROSITE" id="PS50943">
    <property type="entry name" value="HTH_CROC1"/>
    <property type="match status" value="1"/>
</dbReference>
<dbReference type="InterPro" id="IPR043917">
    <property type="entry name" value="DUF5753"/>
</dbReference>
<dbReference type="InterPro" id="IPR010982">
    <property type="entry name" value="Lambda_DNA-bd_dom_sf"/>
</dbReference>
<dbReference type="RefSeq" id="WP_344937038.1">
    <property type="nucleotide sequence ID" value="NZ_BAAAZR010000002.1"/>
</dbReference>
<protein>
    <submittedName>
        <fullName evidence="2">Helix-turn-helix transcriptional regulator</fullName>
    </submittedName>
</protein>
<reference evidence="3" key="1">
    <citation type="journal article" date="2019" name="Int. J. Syst. Evol. Microbiol.">
        <title>The Global Catalogue of Microorganisms (GCM) 10K type strain sequencing project: providing services to taxonomists for standard genome sequencing and annotation.</title>
        <authorList>
            <consortium name="The Broad Institute Genomics Platform"/>
            <consortium name="The Broad Institute Genome Sequencing Center for Infectious Disease"/>
            <person name="Wu L."/>
            <person name="Ma J."/>
        </authorList>
    </citation>
    <scope>NUCLEOTIDE SEQUENCE [LARGE SCALE GENOMIC DNA]</scope>
    <source>
        <strain evidence="3">JCM 16908</strain>
    </source>
</reference>
<feature type="domain" description="HTH cro/C1-type" evidence="1">
    <location>
        <begin position="21"/>
        <end position="74"/>
    </location>
</feature>
<organism evidence="2 3">
    <name type="scientific">Sphaerisporangium flaviroseum</name>
    <dbReference type="NCBI Taxonomy" id="509199"/>
    <lineage>
        <taxon>Bacteria</taxon>
        <taxon>Bacillati</taxon>
        <taxon>Actinomycetota</taxon>
        <taxon>Actinomycetes</taxon>
        <taxon>Streptosporangiales</taxon>
        <taxon>Streptosporangiaceae</taxon>
        <taxon>Sphaerisporangium</taxon>
    </lineage>
</organism>
<dbReference type="SMART" id="SM00530">
    <property type="entry name" value="HTH_XRE"/>
    <property type="match status" value="1"/>
</dbReference>
<dbReference type="Pfam" id="PF19054">
    <property type="entry name" value="DUF5753"/>
    <property type="match status" value="1"/>
</dbReference>
<dbReference type="EMBL" id="BAAAZR010000002">
    <property type="protein sequence ID" value="GAA3800428.1"/>
    <property type="molecule type" value="Genomic_DNA"/>
</dbReference>
<sequence>MYAPPEPDPGVKPLVFLGAEMRKRRIRANLTQDRLAEIIQFSQSLVGFIERGERTPSQNFMQRYDDALNAGGELVRLWAHLTRGASPRWFRDWLEVEQEAHTLHSWEPLVVPGLLQTEDYARVVISGEPGIASEQVENAVRARMERQAILSRSTRPMLWVVLDEGVLHRPIGGGDVMRHQLERLLEAIESPRTGILVVPLVLGATTGVSGGFIIAQLPGGTDTVYIESATHGHVTNRPEDVEAIRARYDKIRAEAHPQHVSIKLIREAQKSWT</sequence>